<name>A0ABD3PHY6_9STRA</name>
<evidence type="ECO:0000313" key="1">
    <source>
        <dbReference type="EMBL" id="KAL3787584.1"/>
    </source>
</evidence>
<keyword evidence="2" id="KW-1185">Reference proteome</keyword>
<dbReference type="EMBL" id="JABMIG020000172">
    <property type="protein sequence ID" value="KAL3787584.1"/>
    <property type="molecule type" value="Genomic_DNA"/>
</dbReference>
<dbReference type="Proteomes" id="UP001516023">
    <property type="component" value="Unassembled WGS sequence"/>
</dbReference>
<reference evidence="1 2" key="1">
    <citation type="journal article" date="2020" name="G3 (Bethesda)">
        <title>Improved Reference Genome for Cyclotella cryptica CCMP332, a Model for Cell Wall Morphogenesis, Salinity Adaptation, and Lipid Production in Diatoms (Bacillariophyta).</title>
        <authorList>
            <person name="Roberts W.R."/>
            <person name="Downey K.M."/>
            <person name="Ruck E.C."/>
            <person name="Traller J.C."/>
            <person name="Alverson A.J."/>
        </authorList>
    </citation>
    <scope>NUCLEOTIDE SEQUENCE [LARGE SCALE GENOMIC DNA]</scope>
    <source>
        <strain evidence="1 2">CCMP332</strain>
    </source>
</reference>
<gene>
    <name evidence="1" type="ORF">HJC23_000072</name>
</gene>
<sequence length="208" mass="23121">MKATKKASTVSQESSHSCTVDEWIQLALCEYELIASLCNAQSLLGNAAISTPTSFPTATVDDDERFNAKNDKYMYDPKTLTMQMQRNTLHDLLANYMERIDDVRKTHALMKVKLSSLSTHPVEESDTTPTQTRPTPMEEALIRHIELSERVIRTVMRSPTPGSSGPCGVFFENGLVRTSTLQDHENNVVVLASLRASVSRLKSNFGGQ</sequence>
<accession>A0ABD3PHY6</accession>
<dbReference type="AlphaFoldDB" id="A0ABD3PHY6"/>
<protein>
    <submittedName>
        <fullName evidence="1">Uncharacterized protein</fullName>
    </submittedName>
</protein>
<organism evidence="1 2">
    <name type="scientific">Cyclotella cryptica</name>
    <dbReference type="NCBI Taxonomy" id="29204"/>
    <lineage>
        <taxon>Eukaryota</taxon>
        <taxon>Sar</taxon>
        <taxon>Stramenopiles</taxon>
        <taxon>Ochrophyta</taxon>
        <taxon>Bacillariophyta</taxon>
        <taxon>Coscinodiscophyceae</taxon>
        <taxon>Thalassiosirophycidae</taxon>
        <taxon>Stephanodiscales</taxon>
        <taxon>Stephanodiscaceae</taxon>
        <taxon>Cyclotella</taxon>
    </lineage>
</organism>
<comment type="caution">
    <text evidence="1">The sequence shown here is derived from an EMBL/GenBank/DDBJ whole genome shotgun (WGS) entry which is preliminary data.</text>
</comment>
<evidence type="ECO:0000313" key="2">
    <source>
        <dbReference type="Proteomes" id="UP001516023"/>
    </source>
</evidence>
<proteinExistence type="predicted"/>